<comment type="caution">
    <text evidence="1">The sequence shown here is derived from an EMBL/GenBank/DDBJ whole genome shotgun (WGS) entry which is preliminary data.</text>
</comment>
<sequence length="232" mass="27000">MSASENETQDENLWYCSPEEKARQSRLYDQAEDKLKEIRPKVKLYAGGSKSFEFFLLQLFEVIFDLASSCPKDIHVLLKDDSPHHNEPRFEIWINENHPRKSVSYDPRKTVSYDPRKSVSYNAFRVMKDYATKMADLGGTPRFLHMVNTLYSGDAPEIFDKIIEQHSSSFNVSDFLAGFPNRTLDCGWFRSMEQEEGTPVDPNLITAYEDFMKKKYLSTGDNGRIIWRDHKC</sequence>
<keyword evidence="2" id="KW-1185">Reference proteome</keyword>
<organism evidence="1 2">
    <name type="scientific">Xylaria hypoxylon</name>
    <dbReference type="NCBI Taxonomy" id="37992"/>
    <lineage>
        <taxon>Eukaryota</taxon>
        <taxon>Fungi</taxon>
        <taxon>Dikarya</taxon>
        <taxon>Ascomycota</taxon>
        <taxon>Pezizomycotina</taxon>
        <taxon>Sordariomycetes</taxon>
        <taxon>Xylariomycetidae</taxon>
        <taxon>Xylariales</taxon>
        <taxon>Xylariaceae</taxon>
        <taxon>Xylaria</taxon>
    </lineage>
</organism>
<gene>
    <name evidence="1" type="ORF">E0Z10_g1401</name>
</gene>
<name>A0A4Z0Z5B7_9PEZI</name>
<dbReference type="AlphaFoldDB" id="A0A4Z0Z5B7"/>
<dbReference type="EMBL" id="SKBN01000014">
    <property type="protein sequence ID" value="TGJ87398.1"/>
    <property type="molecule type" value="Genomic_DNA"/>
</dbReference>
<dbReference type="Proteomes" id="UP000297716">
    <property type="component" value="Unassembled WGS sequence"/>
</dbReference>
<proteinExistence type="predicted"/>
<dbReference type="OrthoDB" id="10652410at2759"/>
<evidence type="ECO:0000313" key="2">
    <source>
        <dbReference type="Proteomes" id="UP000297716"/>
    </source>
</evidence>
<accession>A0A4Z0Z5B7</accession>
<reference evidence="1 2" key="1">
    <citation type="submission" date="2019-03" db="EMBL/GenBank/DDBJ databases">
        <title>Draft genome sequence of Xylaria hypoxylon DSM 108379, a ubiquitous saprotrophic-parasitic fungi on hardwood.</title>
        <authorList>
            <person name="Buettner E."/>
            <person name="Leonhardt S."/>
            <person name="Gebauer A.M."/>
            <person name="Liers C."/>
            <person name="Hofrichter M."/>
            <person name="Kellner H."/>
        </authorList>
    </citation>
    <scope>NUCLEOTIDE SEQUENCE [LARGE SCALE GENOMIC DNA]</scope>
    <source>
        <strain evidence="1 2">DSM 108379</strain>
    </source>
</reference>
<protein>
    <submittedName>
        <fullName evidence="1">Uncharacterized protein</fullName>
    </submittedName>
</protein>
<evidence type="ECO:0000313" key="1">
    <source>
        <dbReference type="EMBL" id="TGJ87398.1"/>
    </source>
</evidence>